<comment type="caution">
    <text evidence="9">The sequence shown here is derived from an EMBL/GenBank/DDBJ whole genome shotgun (WGS) entry which is preliminary data.</text>
</comment>
<feature type="non-terminal residue" evidence="9">
    <location>
        <position position="1"/>
    </location>
</feature>
<keyword evidence="5" id="KW-0067">ATP-binding</keyword>
<organism evidence="9 10">
    <name type="scientific">Rotaria socialis</name>
    <dbReference type="NCBI Taxonomy" id="392032"/>
    <lineage>
        <taxon>Eukaryota</taxon>
        <taxon>Metazoa</taxon>
        <taxon>Spiralia</taxon>
        <taxon>Gnathifera</taxon>
        <taxon>Rotifera</taxon>
        <taxon>Eurotatoria</taxon>
        <taxon>Bdelloidea</taxon>
        <taxon>Philodinida</taxon>
        <taxon>Philodinidae</taxon>
        <taxon>Rotaria</taxon>
    </lineage>
</organism>
<feature type="region of interest" description="Disordered" evidence="8">
    <location>
        <begin position="62"/>
        <end position="81"/>
    </location>
</feature>
<evidence type="ECO:0000256" key="7">
    <source>
        <dbReference type="ARBA" id="ARBA00038483"/>
    </source>
</evidence>
<evidence type="ECO:0000256" key="4">
    <source>
        <dbReference type="ARBA" id="ARBA00022741"/>
    </source>
</evidence>
<dbReference type="AlphaFoldDB" id="A0A821QUT6"/>
<evidence type="ECO:0000313" key="9">
    <source>
        <dbReference type="EMBL" id="CAF4830241.1"/>
    </source>
</evidence>
<dbReference type="InterPro" id="IPR004000">
    <property type="entry name" value="Actin"/>
</dbReference>
<dbReference type="InterPro" id="IPR043129">
    <property type="entry name" value="ATPase_NBD"/>
</dbReference>
<keyword evidence="6" id="KW-0206">Cytoskeleton</keyword>
<dbReference type="GO" id="GO:0005524">
    <property type="term" value="F:ATP binding"/>
    <property type="evidence" value="ECO:0007669"/>
    <property type="project" value="UniProtKB-KW"/>
</dbReference>
<evidence type="ECO:0000256" key="6">
    <source>
        <dbReference type="ARBA" id="ARBA00023212"/>
    </source>
</evidence>
<dbReference type="Gene3D" id="3.30.420.40">
    <property type="match status" value="1"/>
</dbReference>
<keyword evidence="10" id="KW-1185">Reference proteome</keyword>
<reference evidence="9" key="1">
    <citation type="submission" date="2021-02" db="EMBL/GenBank/DDBJ databases">
        <authorList>
            <person name="Nowell W R."/>
        </authorList>
    </citation>
    <scope>NUCLEOTIDE SEQUENCE</scope>
</reference>
<keyword evidence="3" id="KW-0963">Cytoplasm</keyword>
<evidence type="ECO:0000313" key="10">
    <source>
        <dbReference type="Proteomes" id="UP000663873"/>
    </source>
</evidence>
<dbReference type="Gene3D" id="3.90.640.10">
    <property type="entry name" value="Actin, Chain A, domain 4"/>
    <property type="match status" value="1"/>
</dbReference>
<dbReference type="Proteomes" id="UP000663873">
    <property type="component" value="Unassembled WGS sequence"/>
</dbReference>
<evidence type="ECO:0000256" key="5">
    <source>
        <dbReference type="ARBA" id="ARBA00022840"/>
    </source>
</evidence>
<evidence type="ECO:0008006" key="11">
    <source>
        <dbReference type="Google" id="ProtNLM"/>
    </source>
</evidence>
<dbReference type="PANTHER" id="PTHR11937">
    <property type="entry name" value="ACTIN"/>
    <property type="match status" value="1"/>
</dbReference>
<name>A0A821QUT6_9BILA</name>
<dbReference type="GO" id="GO:0005856">
    <property type="term" value="C:cytoskeleton"/>
    <property type="evidence" value="ECO:0007669"/>
    <property type="project" value="UniProtKB-SubCell"/>
</dbReference>
<evidence type="ECO:0000256" key="2">
    <source>
        <dbReference type="ARBA" id="ARBA00004245"/>
    </source>
</evidence>
<comment type="subcellular location">
    <subcellularLocation>
        <location evidence="2">Cytoplasm</location>
        <location evidence="2">Cytoskeleton</location>
    </subcellularLocation>
</comment>
<comment type="similarity">
    <text evidence="7">Belongs to the actin family. ARP1 subfamily.</text>
</comment>
<accession>A0A821QUT6</accession>
<gene>
    <name evidence="9" type="ORF">UJA718_LOCUS42578</name>
</gene>
<evidence type="ECO:0000256" key="8">
    <source>
        <dbReference type="SAM" id="MobiDB-lite"/>
    </source>
</evidence>
<feature type="non-terminal residue" evidence="9">
    <location>
        <position position="94"/>
    </location>
</feature>
<dbReference type="EMBL" id="CAJOBP010055248">
    <property type="protein sequence ID" value="CAF4830241.1"/>
    <property type="molecule type" value="Genomic_DNA"/>
</dbReference>
<evidence type="ECO:0000256" key="1">
    <source>
        <dbReference type="ARBA" id="ARBA00003520"/>
    </source>
</evidence>
<comment type="function">
    <text evidence="1">Actins are highly conserved proteins that are involved in various types of cell motility and are ubiquitously expressed in all eukaryotic cells.</text>
</comment>
<keyword evidence="4" id="KW-0547">Nucleotide-binding</keyword>
<proteinExistence type="inferred from homology"/>
<dbReference type="FunFam" id="3.90.640.10:FF:000008">
    <property type="entry name" value="alpha-centractin isoform X1"/>
    <property type="match status" value="1"/>
</dbReference>
<dbReference type="SUPFAM" id="SSF53067">
    <property type="entry name" value="Actin-like ATPase domain"/>
    <property type="match status" value="1"/>
</dbReference>
<protein>
    <recommendedName>
        <fullName evidence="11">Actin</fullName>
    </recommendedName>
</protein>
<sequence length="94" mass="10575">GFAMPHSILRNDVAGRDVTRYLKLLLRKEGYSFKTTAEFEIVKSIKERACFLTTAIQKEETNQADKSKFTLPDGSSIDLGSSRHLAPEVLFNPE</sequence>
<dbReference type="Pfam" id="PF00022">
    <property type="entry name" value="Actin"/>
    <property type="match status" value="1"/>
</dbReference>
<evidence type="ECO:0000256" key="3">
    <source>
        <dbReference type="ARBA" id="ARBA00022490"/>
    </source>
</evidence>